<name>A0ABR9RPR8_9ACTN</name>
<organism evidence="6 7">
    <name type="scientific">Nocardioides malaquae</name>
    <dbReference type="NCBI Taxonomy" id="2773426"/>
    <lineage>
        <taxon>Bacteria</taxon>
        <taxon>Bacillati</taxon>
        <taxon>Actinomycetota</taxon>
        <taxon>Actinomycetes</taxon>
        <taxon>Propionibacteriales</taxon>
        <taxon>Nocardioidaceae</taxon>
        <taxon>Nocardioides</taxon>
    </lineage>
</organism>
<keyword evidence="7" id="KW-1185">Reference proteome</keyword>
<gene>
    <name evidence="6" type="ORF">IEQ44_02670</name>
</gene>
<evidence type="ECO:0000259" key="5">
    <source>
        <dbReference type="PROSITE" id="PS50931"/>
    </source>
</evidence>
<sequence>MAHNEVTLGSSQDTLVRVLSPHVPDLRALELLLTVARTRSMGAAAIQLGITQQAASSRIQTMESLVGEPLLVRSKRGSELTRMGELVAQWAARVVEAAEELDTGIAALKINRRGHLAVAASLTIAEHLLPGWMVALRAARVRAGQEAPELTMTATNSATVVDLVRSGTVDLGFVEGPEAPQGLRCRQVGVDELVVVVGPSHPWAQRGRRPVSARQLASTPLVVREVGSGTRTVLERALADHQMAPPVLEFSSTMAVRSAVAAGAGPAVLGRHAVRDDIATRRLVAVHVAGVDLTRVLHAVWNGGAQPPQGPARDLVALAARTAG</sequence>
<dbReference type="PANTHER" id="PTHR30126">
    <property type="entry name" value="HTH-TYPE TRANSCRIPTIONAL REGULATOR"/>
    <property type="match status" value="1"/>
</dbReference>
<dbReference type="InterPro" id="IPR036388">
    <property type="entry name" value="WH-like_DNA-bd_sf"/>
</dbReference>
<dbReference type="EMBL" id="JADCSA010000002">
    <property type="protein sequence ID" value="MBE7323556.1"/>
    <property type="molecule type" value="Genomic_DNA"/>
</dbReference>
<dbReference type="InterPro" id="IPR000847">
    <property type="entry name" value="LysR_HTH_N"/>
</dbReference>
<dbReference type="SUPFAM" id="SSF46785">
    <property type="entry name" value="Winged helix' DNA-binding domain"/>
    <property type="match status" value="1"/>
</dbReference>
<dbReference type="Pfam" id="PF00126">
    <property type="entry name" value="HTH_1"/>
    <property type="match status" value="1"/>
</dbReference>
<dbReference type="PANTHER" id="PTHR30126:SF39">
    <property type="entry name" value="HTH-TYPE TRANSCRIPTIONAL REGULATOR CYSL"/>
    <property type="match status" value="1"/>
</dbReference>
<dbReference type="PROSITE" id="PS50931">
    <property type="entry name" value="HTH_LYSR"/>
    <property type="match status" value="1"/>
</dbReference>
<protein>
    <submittedName>
        <fullName evidence="6">LysR family transcriptional regulator</fullName>
    </submittedName>
</protein>
<feature type="domain" description="HTH lysR-type" evidence="5">
    <location>
        <begin position="24"/>
        <end position="81"/>
    </location>
</feature>
<keyword evidence="4" id="KW-0804">Transcription</keyword>
<accession>A0ABR9RPR8</accession>
<evidence type="ECO:0000313" key="6">
    <source>
        <dbReference type="EMBL" id="MBE7323556.1"/>
    </source>
</evidence>
<dbReference type="InterPro" id="IPR005119">
    <property type="entry name" value="LysR_subst-bd"/>
</dbReference>
<dbReference type="Gene3D" id="1.10.10.10">
    <property type="entry name" value="Winged helix-like DNA-binding domain superfamily/Winged helix DNA-binding domain"/>
    <property type="match status" value="1"/>
</dbReference>
<dbReference type="InterPro" id="IPR036390">
    <property type="entry name" value="WH_DNA-bd_sf"/>
</dbReference>
<dbReference type="Pfam" id="PF03466">
    <property type="entry name" value="LysR_substrate"/>
    <property type="match status" value="1"/>
</dbReference>
<evidence type="ECO:0000313" key="7">
    <source>
        <dbReference type="Proteomes" id="UP000756387"/>
    </source>
</evidence>
<comment type="caution">
    <text evidence="6">The sequence shown here is derived from an EMBL/GenBank/DDBJ whole genome shotgun (WGS) entry which is preliminary data.</text>
</comment>
<comment type="similarity">
    <text evidence="1">Belongs to the LysR transcriptional regulatory family.</text>
</comment>
<dbReference type="Proteomes" id="UP000756387">
    <property type="component" value="Unassembled WGS sequence"/>
</dbReference>
<keyword evidence="3" id="KW-0238">DNA-binding</keyword>
<reference evidence="6 7" key="1">
    <citation type="submission" date="2020-10" db="EMBL/GenBank/DDBJ databases">
        <title>Nocardioides sp. isolated from sludge.</title>
        <authorList>
            <person name="Zhang X."/>
        </authorList>
    </citation>
    <scope>NUCLEOTIDE SEQUENCE [LARGE SCALE GENOMIC DNA]</scope>
    <source>
        <strain evidence="6 7">Y6</strain>
    </source>
</reference>
<evidence type="ECO:0000256" key="3">
    <source>
        <dbReference type="ARBA" id="ARBA00023125"/>
    </source>
</evidence>
<evidence type="ECO:0000256" key="1">
    <source>
        <dbReference type="ARBA" id="ARBA00009437"/>
    </source>
</evidence>
<proteinExistence type="inferred from homology"/>
<evidence type="ECO:0000256" key="2">
    <source>
        <dbReference type="ARBA" id="ARBA00023015"/>
    </source>
</evidence>
<dbReference type="Gene3D" id="3.40.190.10">
    <property type="entry name" value="Periplasmic binding protein-like II"/>
    <property type="match status" value="2"/>
</dbReference>
<evidence type="ECO:0000256" key="4">
    <source>
        <dbReference type="ARBA" id="ARBA00023163"/>
    </source>
</evidence>
<keyword evidence="2" id="KW-0805">Transcription regulation</keyword>
<dbReference type="SUPFAM" id="SSF53850">
    <property type="entry name" value="Periplasmic binding protein-like II"/>
    <property type="match status" value="1"/>
</dbReference>